<name>A0A7W9WCY9_9BACT</name>
<dbReference type="InterPro" id="IPR017689">
    <property type="entry name" value="BamD"/>
</dbReference>
<evidence type="ECO:0000256" key="1">
    <source>
        <dbReference type="ARBA" id="ARBA00022729"/>
    </source>
</evidence>
<dbReference type="Proteomes" id="UP000532746">
    <property type="component" value="Unassembled WGS sequence"/>
</dbReference>
<keyword evidence="1" id="KW-0732">Signal</keyword>
<reference evidence="5 6" key="1">
    <citation type="submission" date="2020-08" db="EMBL/GenBank/DDBJ databases">
        <title>Genomic Encyclopedia of Type Strains, Phase IV (KMG-IV): sequencing the most valuable type-strain genomes for metagenomic binning, comparative biology and taxonomic classification.</title>
        <authorList>
            <person name="Goeker M."/>
        </authorList>
    </citation>
    <scope>NUCLEOTIDE SEQUENCE [LARGE SCALE GENOMIC DNA]</scope>
    <source>
        <strain evidence="5 6">DSM 26718</strain>
    </source>
</reference>
<dbReference type="RefSeq" id="WP_183402728.1">
    <property type="nucleotide sequence ID" value="NZ_JACHGG010000002.1"/>
</dbReference>
<evidence type="ECO:0000256" key="2">
    <source>
        <dbReference type="ARBA" id="ARBA00023136"/>
    </source>
</evidence>
<dbReference type="InterPro" id="IPR011990">
    <property type="entry name" value="TPR-like_helical_dom_sf"/>
</dbReference>
<accession>A0A7W9WCY9</accession>
<evidence type="ECO:0000256" key="3">
    <source>
        <dbReference type="ARBA" id="ARBA00023237"/>
    </source>
</evidence>
<sequence>MLSFRPAFFVLLLSALLLGSCSGYQKLLKSTDVNKKYEAAIQYYEKGDYFKAGTLLEELNPLLKGRPEAEKAQFYFANTNFQQRNYTLSAYYFKTFYETYPNSQYAEESAFMQAKSLFRDSPDYQLDQTNTIAALEVIQDFLNRFPESRFRAETEGMSQELQKKLENKDFRAARLYYDLRYYQSAVTAFTGFQQQYPASGLAEQAAFYKLSAQHDLARESVEEKQRERYLEAIAFYQNFVDAFPQSKNLKEAERMYENARDEVAKIKSAESTAAK</sequence>
<dbReference type="SUPFAM" id="SSF48452">
    <property type="entry name" value="TPR-like"/>
    <property type="match status" value="1"/>
</dbReference>
<evidence type="ECO:0000259" key="4">
    <source>
        <dbReference type="Pfam" id="PF13525"/>
    </source>
</evidence>
<dbReference type="Gene3D" id="1.25.40.10">
    <property type="entry name" value="Tetratricopeptide repeat domain"/>
    <property type="match status" value="1"/>
</dbReference>
<dbReference type="EMBL" id="JACHGG010000002">
    <property type="protein sequence ID" value="MBB6059137.1"/>
    <property type="molecule type" value="Genomic_DNA"/>
</dbReference>
<proteinExistence type="predicted"/>
<keyword evidence="6" id="KW-1185">Reference proteome</keyword>
<keyword evidence="2" id="KW-0472">Membrane</keyword>
<dbReference type="InterPro" id="IPR039565">
    <property type="entry name" value="BamD-like"/>
</dbReference>
<dbReference type="AlphaFoldDB" id="A0A7W9WCY9"/>
<evidence type="ECO:0000313" key="6">
    <source>
        <dbReference type="Proteomes" id="UP000532746"/>
    </source>
</evidence>
<gene>
    <name evidence="5" type="ORF">HNQ93_001983</name>
</gene>
<dbReference type="Pfam" id="PF13525">
    <property type="entry name" value="YfiO"/>
    <property type="match status" value="1"/>
</dbReference>
<feature type="domain" description="Outer membrane lipoprotein BamD-like" evidence="4">
    <location>
        <begin position="32"/>
        <end position="225"/>
    </location>
</feature>
<evidence type="ECO:0000313" key="5">
    <source>
        <dbReference type="EMBL" id="MBB6059137.1"/>
    </source>
</evidence>
<keyword evidence="3" id="KW-0998">Cell outer membrane</keyword>
<organism evidence="5 6">
    <name type="scientific">Hymenobacter luteus</name>
    <dbReference type="NCBI Taxonomy" id="1411122"/>
    <lineage>
        <taxon>Bacteria</taxon>
        <taxon>Pseudomonadati</taxon>
        <taxon>Bacteroidota</taxon>
        <taxon>Cytophagia</taxon>
        <taxon>Cytophagales</taxon>
        <taxon>Hymenobacteraceae</taxon>
        <taxon>Hymenobacter</taxon>
    </lineage>
</organism>
<protein>
    <submittedName>
        <fullName evidence="5">Outer membrane protein assembly factor BamD</fullName>
    </submittedName>
</protein>
<comment type="caution">
    <text evidence="5">The sequence shown here is derived from an EMBL/GenBank/DDBJ whole genome shotgun (WGS) entry which is preliminary data.</text>
</comment>
<dbReference type="PROSITE" id="PS51257">
    <property type="entry name" value="PROKAR_LIPOPROTEIN"/>
    <property type="match status" value="1"/>
</dbReference>
<dbReference type="NCBIfam" id="TIGR03302">
    <property type="entry name" value="OM_YfiO"/>
    <property type="match status" value="1"/>
</dbReference>